<accession>A0ABW2GCU3</accession>
<comment type="caution">
    <text evidence="2">The sequence shown here is derived from an EMBL/GenBank/DDBJ whole genome shotgun (WGS) entry which is preliminary data.</text>
</comment>
<dbReference type="EMBL" id="JBHSZO010000003">
    <property type="protein sequence ID" value="MFC7217095.1"/>
    <property type="molecule type" value="Genomic_DNA"/>
</dbReference>
<protein>
    <submittedName>
        <fullName evidence="2">Uncharacterized protein</fullName>
    </submittedName>
</protein>
<reference evidence="3" key="1">
    <citation type="journal article" date="2019" name="Int. J. Syst. Evol. Microbiol.">
        <title>The Global Catalogue of Microorganisms (GCM) 10K type strain sequencing project: providing services to taxonomists for standard genome sequencing and annotation.</title>
        <authorList>
            <consortium name="The Broad Institute Genomics Platform"/>
            <consortium name="The Broad Institute Genome Sequencing Center for Infectious Disease"/>
            <person name="Wu L."/>
            <person name="Ma J."/>
        </authorList>
    </citation>
    <scope>NUCLEOTIDE SEQUENCE [LARGE SCALE GENOMIC DNA]</scope>
    <source>
        <strain evidence="3">CGMCC 1.13681</strain>
    </source>
</reference>
<keyword evidence="3" id="KW-1185">Reference proteome</keyword>
<evidence type="ECO:0000313" key="2">
    <source>
        <dbReference type="EMBL" id="MFC7217095.1"/>
    </source>
</evidence>
<sequence>MTDAAYWLNTLRDQFPTLIDELAPAGRSASTPRGMPGPATPSRTTVPLRLHVSDAIRDITDGVVELEEAVRDKLGLGRAGQAPVPVRIGRMAALLAQVAAHPLLAEHVRDEARRMARRCSRALGGSEPMLTAAGRCPWCDSVSLRVFPERGSTLCINPGCRCDRADCDCGTNPAQRHEWPLAQNPEVSR</sequence>
<dbReference type="RefSeq" id="WP_386411503.1">
    <property type="nucleotide sequence ID" value="NZ_JBHSZO010000003.1"/>
</dbReference>
<dbReference type="Proteomes" id="UP001596413">
    <property type="component" value="Unassembled WGS sequence"/>
</dbReference>
<evidence type="ECO:0000313" key="3">
    <source>
        <dbReference type="Proteomes" id="UP001596413"/>
    </source>
</evidence>
<gene>
    <name evidence="2" type="ORF">ACFQLX_02740</name>
</gene>
<organism evidence="2 3">
    <name type="scientific">Streptomyces polyrhachis</name>
    <dbReference type="NCBI Taxonomy" id="1282885"/>
    <lineage>
        <taxon>Bacteria</taxon>
        <taxon>Bacillati</taxon>
        <taxon>Actinomycetota</taxon>
        <taxon>Actinomycetes</taxon>
        <taxon>Kitasatosporales</taxon>
        <taxon>Streptomycetaceae</taxon>
        <taxon>Streptomyces</taxon>
    </lineage>
</organism>
<evidence type="ECO:0000256" key="1">
    <source>
        <dbReference type="SAM" id="MobiDB-lite"/>
    </source>
</evidence>
<proteinExistence type="predicted"/>
<feature type="region of interest" description="Disordered" evidence="1">
    <location>
        <begin position="25"/>
        <end position="44"/>
    </location>
</feature>
<name>A0ABW2GCU3_9ACTN</name>